<dbReference type="Proteomes" id="UP000095455">
    <property type="component" value="Unassembled WGS sequence"/>
</dbReference>
<protein>
    <submittedName>
        <fullName evidence="1">Uncharacterized protein</fullName>
    </submittedName>
</protein>
<gene>
    <name evidence="1" type="ORF">ERS852380_03320</name>
</gene>
<organism evidence="1 2">
    <name type="scientific">Parabacteroides distasonis</name>
    <dbReference type="NCBI Taxonomy" id="823"/>
    <lineage>
        <taxon>Bacteria</taxon>
        <taxon>Pseudomonadati</taxon>
        <taxon>Bacteroidota</taxon>
        <taxon>Bacteroidia</taxon>
        <taxon>Bacteroidales</taxon>
        <taxon>Tannerellaceae</taxon>
        <taxon>Parabacteroides</taxon>
    </lineage>
</organism>
<evidence type="ECO:0000313" key="1">
    <source>
        <dbReference type="EMBL" id="CUO85973.1"/>
    </source>
</evidence>
<proteinExistence type="predicted"/>
<dbReference type="RefSeq" id="WP_034528925.1">
    <property type="nucleotide sequence ID" value="NZ_CYYK01000012.1"/>
</dbReference>
<sequence>MTLSDKSYYNRLCMNILADRFDWRKYCTPRLYFGREICVTPLYCSYGQIGYSIHFPYTNAPTLEFDWEMDNLTIDDENWEDYLDT</sequence>
<comment type="caution">
    <text evidence="1">The sequence shown here is derived from an EMBL/GenBank/DDBJ whole genome shotgun (WGS) entry which is preliminary data.</text>
</comment>
<dbReference type="AlphaFoldDB" id="A0A8D9LCD2"/>
<accession>A0A8D9LCD2</accession>
<dbReference type="EMBL" id="CYYK01000012">
    <property type="protein sequence ID" value="CUO85973.1"/>
    <property type="molecule type" value="Genomic_DNA"/>
</dbReference>
<name>A0A8D9LCD2_PARDI</name>
<reference evidence="1 2" key="1">
    <citation type="submission" date="2015-09" db="EMBL/GenBank/DDBJ databases">
        <authorList>
            <consortium name="Pathogen Informatics"/>
        </authorList>
    </citation>
    <scope>NUCLEOTIDE SEQUENCE [LARGE SCALE GENOMIC DNA]</scope>
    <source>
        <strain evidence="1 2">2789STDY5608822</strain>
    </source>
</reference>
<evidence type="ECO:0000313" key="2">
    <source>
        <dbReference type="Proteomes" id="UP000095455"/>
    </source>
</evidence>